<organism evidence="10 11">
    <name type="scientific">Flavobacterium geliluteum</name>
    <dbReference type="NCBI Taxonomy" id="2816120"/>
    <lineage>
        <taxon>Bacteria</taxon>
        <taxon>Pseudomonadati</taxon>
        <taxon>Bacteroidota</taxon>
        <taxon>Flavobacteriia</taxon>
        <taxon>Flavobacteriales</taxon>
        <taxon>Flavobacteriaceae</taxon>
        <taxon>Flavobacterium</taxon>
    </lineage>
</organism>
<evidence type="ECO:0000256" key="7">
    <source>
        <dbReference type="SAM" id="Phobius"/>
    </source>
</evidence>
<dbReference type="PANTHER" id="PTHR43394">
    <property type="entry name" value="ATP-DEPENDENT PERMEASE MDL1, MITOCHONDRIAL"/>
    <property type="match status" value="1"/>
</dbReference>
<evidence type="ECO:0000313" key="11">
    <source>
        <dbReference type="Proteomes" id="UP000675047"/>
    </source>
</evidence>
<evidence type="ECO:0000256" key="1">
    <source>
        <dbReference type="ARBA" id="ARBA00004651"/>
    </source>
</evidence>
<dbReference type="SUPFAM" id="SSF90123">
    <property type="entry name" value="ABC transporter transmembrane region"/>
    <property type="match status" value="1"/>
</dbReference>
<evidence type="ECO:0000256" key="6">
    <source>
        <dbReference type="ARBA" id="ARBA00023136"/>
    </source>
</evidence>
<dbReference type="EMBL" id="JAGFBV010000001">
    <property type="protein sequence ID" value="MBP4136643.1"/>
    <property type="molecule type" value="Genomic_DNA"/>
</dbReference>
<keyword evidence="2 7" id="KW-0812">Transmembrane</keyword>
<evidence type="ECO:0000256" key="2">
    <source>
        <dbReference type="ARBA" id="ARBA00022692"/>
    </source>
</evidence>
<dbReference type="SUPFAM" id="SSF52540">
    <property type="entry name" value="P-loop containing nucleoside triphosphate hydrolases"/>
    <property type="match status" value="1"/>
</dbReference>
<accession>A0A940XC72</accession>
<dbReference type="Pfam" id="PF00005">
    <property type="entry name" value="ABC_tran"/>
    <property type="match status" value="1"/>
</dbReference>
<evidence type="ECO:0000256" key="5">
    <source>
        <dbReference type="ARBA" id="ARBA00022989"/>
    </source>
</evidence>
<keyword evidence="11" id="KW-1185">Reference proteome</keyword>
<evidence type="ECO:0000259" key="8">
    <source>
        <dbReference type="PROSITE" id="PS50893"/>
    </source>
</evidence>
<dbReference type="InterPro" id="IPR039421">
    <property type="entry name" value="Type_1_exporter"/>
</dbReference>
<keyword evidence="4 10" id="KW-0067">ATP-binding</keyword>
<dbReference type="InterPro" id="IPR011527">
    <property type="entry name" value="ABC1_TM_dom"/>
</dbReference>
<dbReference type="Pfam" id="PF00664">
    <property type="entry name" value="ABC_membrane"/>
    <property type="match status" value="1"/>
</dbReference>
<dbReference type="RefSeq" id="WP_210664687.1">
    <property type="nucleotide sequence ID" value="NZ_JAGFBV010000001.1"/>
</dbReference>
<dbReference type="PROSITE" id="PS50893">
    <property type="entry name" value="ABC_TRANSPORTER_2"/>
    <property type="match status" value="1"/>
</dbReference>
<feature type="domain" description="ABC transporter" evidence="8">
    <location>
        <begin position="333"/>
        <end position="556"/>
    </location>
</feature>
<feature type="domain" description="ABC transmembrane type-1" evidence="9">
    <location>
        <begin position="21"/>
        <end position="300"/>
    </location>
</feature>
<keyword evidence="3" id="KW-0547">Nucleotide-binding</keyword>
<dbReference type="InterPro" id="IPR036640">
    <property type="entry name" value="ABC1_TM_sf"/>
</dbReference>
<dbReference type="AlphaFoldDB" id="A0A940XC72"/>
<comment type="caution">
    <text evidence="10">The sequence shown here is derived from an EMBL/GenBank/DDBJ whole genome shotgun (WGS) entry which is preliminary data.</text>
</comment>
<feature type="transmembrane region" description="Helical" evidence="7">
    <location>
        <begin position="52"/>
        <end position="75"/>
    </location>
</feature>
<dbReference type="InterPro" id="IPR003593">
    <property type="entry name" value="AAA+_ATPase"/>
</dbReference>
<dbReference type="PANTHER" id="PTHR43394:SF4">
    <property type="entry name" value="TOXIN SECRETION ABC TRANSPORTER ATP-BINDING PROTEIN"/>
    <property type="match status" value="1"/>
</dbReference>
<proteinExistence type="predicted"/>
<feature type="transmembrane region" description="Helical" evidence="7">
    <location>
        <begin position="21"/>
        <end position="46"/>
    </location>
</feature>
<feature type="transmembrane region" description="Helical" evidence="7">
    <location>
        <begin position="246"/>
        <end position="265"/>
    </location>
</feature>
<evidence type="ECO:0000313" key="10">
    <source>
        <dbReference type="EMBL" id="MBP4136643.1"/>
    </source>
</evidence>
<feature type="transmembrane region" description="Helical" evidence="7">
    <location>
        <begin position="132"/>
        <end position="150"/>
    </location>
</feature>
<dbReference type="GO" id="GO:0005886">
    <property type="term" value="C:plasma membrane"/>
    <property type="evidence" value="ECO:0007669"/>
    <property type="project" value="UniProtKB-SubCell"/>
</dbReference>
<sequence length="556" mass="63364">MTPLKRFYNLLRLDKKDIYQIFFYAIFAGLISLSLPLGIQAIITFIQSGRVSASWIVLIILVVAGVALVGVLSLMQLRITENLQQKIFVRSSFEFAGRLPKIKSVELYGTYLPELTNRFFDTMTIQKGTSKLLIDFSAALLQITFGIILLSLYHPYFIVFGLLLFLLLYFIFKFSYRSGLETSLKESKFKYKVAGWLQEMARNNFSFRNELNYDFALQKNNSIVTDYINYREKHFNVIKKQFTQLIIFKIIITAGLLSIGGYLVLSQQMNIGQFVAAEIIILLVINSVEKIILGLESFYDVLTSVEKIGQVTDLELEENTDLQNEICYNNITLETENLKFKFPDSPTNTLDSISLKIEQGERIVIEGENGSGKTTLIRLLSGLLKQNSGAFYINDDTFRKISLKQYRSQIGSIIHNETPFEGTILENITFNNPAISSEDLKWALDGVQLSSFIKLQPKGLETHIYPEGKQLSSSNAQKILLARSIIHKPKVLFYEDPTDTMDENAANEIIDFITSDKNKWTIIVSSKNPYWKTKATRKITMKNGIILLDQKNNTPC</sequence>
<keyword evidence="5 7" id="KW-1133">Transmembrane helix</keyword>
<keyword evidence="6 7" id="KW-0472">Membrane</keyword>
<dbReference type="InterPro" id="IPR003439">
    <property type="entry name" value="ABC_transporter-like_ATP-bd"/>
</dbReference>
<evidence type="ECO:0000256" key="4">
    <source>
        <dbReference type="ARBA" id="ARBA00022840"/>
    </source>
</evidence>
<dbReference type="GO" id="GO:0015421">
    <property type="term" value="F:ABC-type oligopeptide transporter activity"/>
    <property type="evidence" value="ECO:0007669"/>
    <property type="project" value="TreeGrafter"/>
</dbReference>
<reference evidence="10 11" key="1">
    <citation type="submission" date="2021-03" db="EMBL/GenBank/DDBJ databases">
        <title>Flavobacterium Flabelliformis Sp. Nov. And Flavobacterium Geliluteum Sp. Nov., Two Novel Multidrug Resistant Psychrophilic Species Isolated From Antarctica.</title>
        <authorList>
            <person name="Kralova S."/>
            <person name="Busse H.J."/>
            <person name="Bezdicek M."/>
            <person name="Nykrynova M."/>
            <person name="Kroupova E."/>
            <person name="Krsek D."/>
            <person name="Sedlacek I."/>
        </authorList>
    </citation>
    <scope>NUCLEOTIDE SEQUENCE [LARGE SCALE GENOMIC DNA]</scope>
    <source>
        <strain evidence="10 11">P7388</strain>
    </source>
</reference>
<dbReference type="GO" id="GO:0005524">
    <property type="term" value="F:ATP binding"/>
    <property type="evidence" value="ECO:0007669"/>
    <property type="project" value="UniProtKB-KW"/>
</dbReference>
<dbReference type="InterPro" id="IPR027417">
    <property type="entry name" value="P-loop_NTPase"/>
</dbReference>
<dbReference type="Proteomes" id="UP000675047">
    <property type="component" value="Unassembled WGS sequence"/>
</dbReference>
<evidence type="ECO:0000259" key="9">
    <source>
        <dbReference type="PROSITE" id="PS50929"/>
    </source>
</evidence>
<dbReference type="SMART" id="SM00382">
    <property type="entry name" value="AAA"/>
    <property type="match status" value="1"/>
</dbReference>
<dbReference type="Gene3D" id="1.20.1560.10">
    <property type="entry name" value="ABC transporter type 1, transmembrane domain"/>
    <property type="match status" value="1"/>
</dbReference>
<name>A0A940XC72_9FLAO</name>
<dbReference type="Gene3D" id="3.40.50.300">
    <property type="entry name" value="P-loop containing nucleotide triphosphate hydrolases"/>
    <property type="match status" value="1"/>
</dbReference>
<dbReference type="GO" id="GO:0016887">
    <property type="term" value="F:ATP hydrolysis activity"/>
    <property type="evidence" value="ECO:0007669"/>
    <property type="project" value="InterPro"/>
</dbReference>
<evidence type="ECO:0000256" key="3">
    <source>
        <dbReference type="ARBA" id="ARBA00022741"/>
    </source>
</evidence>
<gene>
    <name evidence="10" type="ORF">J3495_00950</name>
</gene>
<comment type="subcellular location">
    <subcellularLocation>
        <location evidence="1">Cell membrane</location>
        <topology evidence="1">Multi-pass membrane protein</topology>
    </subcellularLocation>
</comment>
<protein>
    <submittedName>
        <fullName evidence="10">ATP-binding cassette domain-containing protein</fullName>
    </submittedName>
</protein>
<dbReference type="PROSITE" id="PS50929">
    <property type="entry name" value="ABC_TM1F"/>
    <property type="match status" value="1"/>
</dbReference>
<feature type="transmembrane region" description="Helical" evidence="7">
    <location>
        <begin position="156"/>
        <end position="176"/>
    </location>
</feature>